<sequence length="88" mass="9630">MLPQLITITGSTMTYSVDLAIRAEDALAQLPDDGRSDVMETIAAALVRRETWPAPGGWDGAAHFGRRSWIAFTAHAVGIEVYDVWWVG</sequence>
<proteinExistence type="predicted"/>
<organism evidence="1 2">
    <name type="scientific">Streptomyces alanosinicus</name>
    <dbReference type="NCBI Taxonomy" id="68171"/>
    <lineage>
        <taxon>Bacteria</taxon>
        <taxon>Bacillati</taxon>
        <taxon>Actinomycetota</taxon>
        <taxon>Actinomycetes</taxon>
        <taxon>Kitasatosporales</taxon>
        <taxon>Streptomycetaceae</taxon>
        <taxon>Streptomyces</taxon>
    </lineage>
</organism>
<evidence type="ECO:0000313" key="1">
    <source>
        <dbReference type="EMBL" id="GHE14274.1"/>
    </source>
</evidence>
<comment type="caution">
    <text evidence="1">The sequence shown here is derived from an EMBL/GenBank/DDBJ whole genome shotgun (WGS) entry which is preliminary data.</text>
</comment>
<reference evidence="1" key="1">
    <citation type="journal article" date="2014" name="Int. J. Syst. Evol. Microbiol.">
        <title>Complete genome sequence of Corynebacterium casei LMG S-19264T (=DSM 44701T), isolated from a smear-ripened cheese.</title>
        <authorList>
            <consortium name="US DOE Joint Genome Institute (JGI-PGF)"/>
            <person name="Walter F."/>
            <person name="Albersmeier A."/>
            <person name="Kalinowski J."/>
            <person name="Ruckert C."/>
        </authorList>
    </citation>
    <scope>NUCLEOTIDE SEQUENCE</scope>
    <source>
        <strain evidence="1">JCM 4714</strain>
    </source>
</reference>
<gene>
    <name evidence="1" type="ORF">GCM10010339_84290</name>
</gene>
<dbReference type="Proteomes" id="UP000655443">
    <property type="component" value="Unassembled WGS sequence"/>
</dbReference>
<keyword evidence="2" id="KW-1185">Reference proteome</keyword>
<evidence type="ECO:0000313" key="2">
    <source>
        <dbReference type="Proteomes" id="UP000655443"/>
    </source>
</evidence>
<accession>A0A919D7E1</accession>
<protein>
    <submittedName>
        <fullName evidence="1">Uncharacterized protein</fullName>
    </submittedName>
</protein>
<name>A0A919D7E1_9ACTN</name>
<reference evidence="1" key="2">
    <citation type="submission" date="2020-09" db="EMBL/GenBank/DDBJ databases">
        <authorList>
            <person name="Sun Q."/>
            <person name="Ohkuma M."/>
        </authorList>
    </citation>
    <scope>NUCLEOTIDE SEQUENCE</scope>
    <source>
        <strain evidence="1">JCM 4714</strain>
    </source>
</reference>
<dbReference type="EMBL" id="BMVG01000048">
    <property type="protein sequence ID" value="GHE14274.1"/>
    <property type="molecule type" value="Genomic_DNA"/>
</dbReference>
<dbReference type="AlphaFoldDB" id="A0A919D7E1"/>